<dbReference type="Gene3D" id="3.40.710.10">
    <property type="entry name" value="DD-peptidase/beta-lactamase superfamily"/>
    <property type="match status" value="1"/>
</dbReference>
<reference evidence="4" key="1">
    <citation type="journal article" date="2019" name="Int. J. Syst. Evol. Microbiol.">
        <title>The Global Catalogue of Microorganisms (GCM) 10K type strain sequencing project: providing services to taxonomists for standard genome sequencing and annotation.</title>
        <authorList>
            <consortium name="The Broad Institute Genomics Platform"/>
            <consortium name="The Broad Institute Genome Sequencing Center for Infectious Disease"/>
            <person name="Wu L."/>
            <person name="Ma J."/>
        </authorList>
    </citation>
    <scope>NUCLEOTIDE SEQUENCE [LARGE SCALE GENOMIC DNA]</scope>
    <source>
        <strain evidence="4">JCM 9371</strain>
    </source>
</reference>
<dbReference type="InterPro" id="IPR050491">
    <property type="entry name" value="AmpC-like"/>
</dbReference>
<feature type="region of interest" description="Disordered" evidence="1">
    <location>
        <begin position="250"/>
        <end position="274"/>
    </location>
</feature>
<dbReference type="EMBL" id="JBHTGP010000041">
    <property type="protein sequence ID" value="MFD0692394.1"/>
    <property type="molecule type" value="Genomic_DNA"/>
</dbReference>
<dbReference type="PANTHER" id="PTHR46825">
    <property type="entry name" value="D-ALANYL-D-ALANINE-CARBOXYPEPTIDASE/ENDOPEPTIDASE AMPH"/>
    <property type="match status" value="1"/>
</dbReference>
<evidence type="ECO:0000259" key="2">
    <source>
        <dbReference type="Pfam" id="PF00144"/>
    </source>
</evidence>
<protein>
    <submittedName>
        <fullName evidence="3">Serine hydrolase domain-containing protein</fullName>
        <ecNumber evidence="3">3.-.-.-</ecNumber>
    </submittedName>
</protein>
<dbReference type="RefSeq" id="WP_165502719.1">
    <property type="nucleotide sequence ID" value="NZ_CAACUY010000013.1"/>
</dbReference>
<keyword evidence="4" id="KW-1185">Reference proteome</keyword>
<sequence>MAVSRRDFMGGALMLAAVSACQPMAKAGLAGSASTQSEWHTIRTYLKELAHAGRFTGTVLVTQNGRPVLHEAYGMADSAKNEANTPGTRFNIGSMNKMFTGVAVAQLVQKGELSFQDTVGKYVAGFPSEIADKVTVHHLLTHTAGLGDFTHREGEKGGLDVDSIMQEIVKQQLKFEPGSRWDYSNAGFIVLGAIVERLSKQDYNGYIRRHILKPAGMHDTTFGPYTPSKVAHMAHPYALFDADGSWIGGQSSPDGSIPEGEWRDVGDQPDGATPSGGAVSMAGDVLRFSRALQGHKLLNAELTTTVMEGKAQMGPGAEYGYGFINQSHNGVRFVGHSGGTMGYGTVLEMYPTKGCTVIVLTNKDLVMNEPLKKIRTLITT</sequence>
<dbReference type="PANTHER" id="PTHR46825:SF9">
    <property type="entry name" value="BETA-LACTAMASE-RELATED DOMAIN-CONTAINING PROTEIN"/>
    <property type="match status" value="1"/>
</dbReference>
<evidence type="ECO:0000313" key="4">
    <source>
        <dbReference type="Proteomes" id="UP001597063"/>
    </source>
</evidence>
<proteinExistence type="predicted"/>
<dbReference type="Pfam" id="PF00144">
    <property type="entry name" value="Beta-lactamase"/>
    <property type="match status" value="1"/>
</dbReference>
<keyword evidence="3" id="KW-0378">Hydrolase</keyword>
<organism evidence="3 4">
    <name type="scientific">Actinomadura fibrosa</name>
    <dbReference type="NCBI Taxonomy" id="111802"/>
    <lineage>
        <taxon>Bacteria</taxon>
        <taxon>Bacillati</taxon>
        <taxon>Actinomycetota</taxon>
        <taxon>Actinomycetes</taxon>
        <taxon>Streptosporangiales</taxon>
        <taxon>Thermomonosporaceae</taxon>
        <taxon>Actinomadura</taxon>
    </lineage>
</organism>
<name>A0ABW2Y1C5_9ACTN</name>
<dbReference type="PROSITE" id="PS51257">
    <property type="entry name" value="PROKAR_LIPOPROTEIN"/>
    <property type="match status" value="1"/>
</dbReference>
<accession>A0ABW2Y1C5</accession>
<dbReference type="GO" id="GO:0016787">
    <property type="term" value="F:hydrolase activity"/>
    <property type="evidence" value="ECO:0007669"/>
    <property type="project" value="UniProtKB-KW"/>
</dbReference>
<dbReference type="Proteomes" id="UP001597063">
    <property type="component" value="Unassembled WGS sequence"/>
</dbReference>
<dbReference type="EC" id="3.-.-.-" evidence="3"/>
<dbReference type="SUPFAM" id="SSF56601">
    <property type="entry name" value="beta-lactamase/transpeptidase-like"/>
    <property type="match status" value="1"/>
</dbReference>
<evidence type="ECO:0000256" key="1">
    <source>
        <dbReference type="SAM" id="MobiDB-lite"/>
    </source>
</evidence>
<evidence type="ECO:0000313" key="3">
    <source>
        <dbReference type="EMBL" id="MFD0692394.1"/>
    </source>
</evidence>
<dbReference type="InterPro" id="IPR012338">
    <property type="entry name" value="Beta-lactam/transpept-like"/>
</dbReference>
<comment type="caution">
    <text evidence="3">The sequence shown here is derived from an EMBL/GenBank/DDBJ whole genome shotgun (WGS) entry which is preliminary data.</text>
</comment>
<dbReference type="InterPro" id="IPR001466">
    <property type="entry name" value="Beta-lactam-related"/>
</dbReference>
<feature type="domain" description="Beta-lactamase-related" evidence="2">
    <location>
        <begin position="46"/>
        <end position="365"/>
    </location>
</feature>
<dbReference type="InterPro" id="IPR006311">
    <property type="entry name" value="TAT_signal"/>
</dbReference>
<dbReference type="PROSITE" id="PS51318">
    <property type="entry name" value="TAT"/>
    <property type="match status" value="1"/>
</dbReference>
<gene>
    <name evidence="3" type="ORF">ACFQZM_48465</name>
</gene>